<dbReference type="InterPro" id="IPR017871">
    <property type="entry name" value="ABC_transporter-like_CS"/>
</dbReference>
<gene>
    <name evidence="7" type="ORF">GCM10023205_61800</name>
</gene>
<keyword evidence="3" id="KW-0547">Nucleotide-binding</keyword>
<dbReference type="PROSITE" id="PS00211">
    <property type="entry name" value="ABC_TRANSPORTER_1"/>
    <property type="match status" value="1"/>
</dbReference>
<evidence type="ECO:0000256" key="1">
    <source>
        <dbReference type="ARBA" id="ARBA00005417"/>
    </source>
</evidence>
<feature type="region of interest" description="Disordered" evidence="5">
    <location>
        <begin position="1"/>
        <end position="38"/>
    </location>
</feature>
<evidence type="ECO:0000256" key="5">
    <source>
        <dbReference type="SAM" id="MobiDB-lite"/>
    </source>
</evidence>
<evidence type="ECO:0000256" key="4">
    <source>
        <dbReference type="ARBA" id="ARBA00022840"/>
    </source>
</evidence>
<keyword evidence="4" id="KW-0067">ATP-binding</keyword>
<name>A0ABP9I0M5_9ACTN</name>
<dbReference type="PROSITE" id="PS50893">
    <property type="entry name" value="ABC_TRANSPORTER_2"/>
    <property type="match status" value="1"/>
</dbReference>
<comment type="similarity">
    <text evidence="1">Belongs to the ABC transporter superfamily.</text>
</comment>
<dbReference type="EMBL" id="BAABHS010000027">
    <property type="protein sequence ID" value="GAA4983583.1"/>
    <property type="molecule type" value="Genomic_DNA"/>
</dbReference>
<dbReference type="RefSeq" id="WP_345679038.1">
    <property type="nucleotide sequence ID" value="NZ_BAABHS010000027.1"/>
</dbReference>
<dbReference type="PANTHER" id="PTHR43776:SF7">
    <property type="entry name" value="D,D-DIPEPTIDE TRANSPORT ATP-BINDING PROTEIN DDPF-RELATED"/>
    <property type="match status" value="1"/>
</dbReference>
<keyword evidence="8" id="KW-1185">Reference proteome</keyword>
<dbReference type="InterPro" id="IPR003439">
    <property type="entry name" value="ABC_transporter-like_ATP-bd"/>
</dbReference>
<keyword evidence="2" id="KW-0813">Transport</keyword>
<evidence type="ECO:0000313" key="7">
    <source>
        <dbReference type="EMBL" id="GAA4983583.1"/>
    </source>
</evidence>
<evidence type="ECO:0000256" key="3">
    <source>
        <dbReference type="ARBA" id="ARBA00022741"/>
    </source>
</evidence>
<reference evidence="8" key="1">
    <citation type="journal article" date="2019" name="Int. J. Syst. Evol. Microbiol.">
        <title>The Global Catalogue of Microorganisms (GCM) 10K type strain sequencing project: providing services to taxonomists for standard genome sequencing and annotation.</title>
        <authorList>
            <consortium name="The Broad Institute Genomics Platform"/>
            <consortium name="The Broad Institute Genome Sequencing Center for Infectious Disease"/>
            <person name="Wu L."/>
            <person name="Ma J."/>
        </authorList>
    </citation>
    <scope>NUCLEOTIDE SEQUENCE [LARGE SCALE GENOMIC DNA]</scope>
    <source>
        <strain evidence="8">JCM 17986</strain>
    </source>
</reference>
<dbReference type="Pfam" id="PF00005">
    <property type="entry name" value="ABC_tran"/>
    <property type="match status" value="1"/>
</dbReference>
<dbReference type="SUPFAM" id="SSF52540">
    <property type="entry name" value="P-loop containing nucleoside triphosphate hydrolases"/>
    <property type="match status" value="1"/>
</dbReference>
<dbReference type="InterPro" id="IPR027417">
    <property type="entry name" value="P-loop_NTPase"/>
</dbReference>
<comment type="caution">
    <text evidence="7">The sequence shown here is derived from an EMBL/GenBank/DDBJ whole genome shotgun (WGS) entry which is preliminary data.</text>
</comment>
<dbReference type="PANTHER" id="PTHR43776">
    <property type="entry name" value="TRANSPORT ATP-BINDING PROTEIN"/>
    <property type="match status" value="1"/>
</dbReference>
<proteinExistence type="inferred from homology"/>
<dbReference type="Proteomes" id="UP001500466">
    <property type="component" value="Unassembled WGS sequence"/>
</dbReference>
<dbReference type="Gene3D" id="3.40.50.300">
    <property type="entry name" value="P-loop containing nucleotide triphosphate hydrolases"/>
    <property type="match status" value="1"/>
</dbReference>
<organism evidence="7 8">
    <name type="scientific">Yinghuangia aomiensis</name>
    <dbReference type="NCBI Taxonomy" id="676205"/>
    <lineage>
        <taxon>Bacteria</taxon>
        <taxon>Bacillati</taxon>
        <taxon>Actinomycetota</taxon>
        <taxon>Actinomycetes</taxon>
        <taxon>Kitasatosporales</taxon>
        <taxon>Streptomycetaceae</taxon>
        <taxon>Yinghuangia</taxon>
    </lineage>
</organism>
<accession>A0ABP9I0M5</accession>
<feature type="domain" description="ABC transporter" evidence="6">
    <location>
        <begin position="56"/>
        <end position="263"/>
    </location>
</feature>
<dbReference type="InterPro" id="IPR050319">
    <property type="entry name" value="ABC_transp_ATP-bind"/>
</dbReference>
<dbReference type="CDD" id="cd03257">
    <property type="entry name" value="ABC_NikE_OppD_transporters"/>
    <property type="match status" value="1"/>
</dbReference>
<protein>
    <recommendedName>
        <fullName evidence="6">ABC transporter domain-containing protein</fullName>
    </recommendedName>
</protein>
<dbReference type="SMART" id="SM00382">
    <property type="entry name" value="AAA"/>
    <property type="match status" value="1"/>
</dbReference>
<dbReference type="InterPro" id="IPR003593">
    <property type="entry name" value="AAA+_ATPase"/>
</dbReference>
<evidence type="ECO:0000313" key="8">
    <source>
        <dbReference type="Proteomes" id="UP001500466"/>
    </source>
</evidence>
<sequence length="263" mass="28044">MTPEQSLRHLPNGHCRSPSSRPAEPCPAAPRDGQGKALDPIAATRPTAQAKRGLAARGITVAFGSGKHQTRALDTVDVTLHPGEAVAIVGPSGSGKTTLLRVLVGLTTTAAGTVSLGGTPMPASVRRRGRDRQRRIQLIPQNPLATPNPSRTVGAALERPLKLHTALSRERRRQRIAELLDLVELPADFATRYPTELSGGQRQRVAIARALATEPDYLLCDEITSALGPATTTAIMELLRSRCADHGTALAVVTHEHRLRVVP</sequence>
<evidence type="ECO:0000259" key="6">
    <source>
        <dbReference type="PROSITE" id="PS50893"/>
    </source>
</evidence>
<evidence type="ECO:0000256" key="2">
    <source>
        <dbReference type="ARBA" id="ARBA00022448"/>
    </source>
</evidence>